<feature type="compositionally biased region" description="Basic and acidic residues" evidence="1">
    <location>
        <begin position="367"/>
        <end position="378"/>
    </location>
</feature>
<evidence type="ECO:0000256" key="1">
    <source>
        <dbReference type="SAM" id="MobiDB-lite"/>
    </source>
</evidence>
<dbReference type="Proteomes" id="UP000234254">
    <property type="component" value="Unassembled WGS sequence"/>
</dbReference>
<dbReference type="EMBL" id="MSFM01000003">
    <property type="protein sequence ID" value="PKY06174.1"/>
    <property type="molecule type" value="Genomic_DNA"/>
</dbReference>
<sequence>MTSKTPVAFRGGEAPKHLNQFWADLETSINYATKFNPYRKTAVIAFHWENDDMEVEKLERELLGVFHSSYGFETESFLIPVQFSLPSLTEHLIAWSRRNSGDDTLRVLVYSGHASSAGTVAPYWNLGGRCDRNTGSLQGPQFNWWGVRETLEVYPGDSCYIFDCCSAASGALNAYNGAEFMAACAWEQTATSNLNFCFTRVLIDELRQLDGRPETLASIYARIFRYAQQNQVAATPVHIPKRNSPSVTIGRNHSRPPITRKSEQNTYNVLLSVKVREEIPLDPTQWKQWLTRNIPPNVQSANITIEGAFQGSSLLLFSVPVEVWTMLPANDSSYTFVGHVKSHIIVPQPVAHTTTLPTHHAVPPARENQRPRSPDRKAFGSPGSAPFR</sequence>
<dbReference type="GeneID" id="36547499"/>
<evidence type="ECO:0000313" key="2">
    <source>
        <dbReference type="EMBL" id="PKY06174.1"/>
    </source>
</evidence>
<reference evidence="2" key="1">
    <citation type="submission" date="2016-12" db="EMBL/GenBank/DDBJ databases">
        <title>The genomes of Aspergillus section Nigri reveals drivers in fungal speciation.</title>
        <authorList>
            <consortium name="DOE Joint Genome Institute"/>
            <person name="Vesth T.C."/>
            <person name="Nybo J."/>
            <person name="Theobald S."/>
            <person name="Brandl J."/>
            <person name="Frisvad J.C."/>
            <person name="Nielsen K.F."/>
            <person name="Lyhne E.K."/>
            <person name="Kogle M.E."/>
            <person name="Kuo A."/>
            <person name="Riley R."/>
            <person name="Clum A."/>
            <person name="Nolan M."/>
            <person name="Lipzen A."/>
            <person name="Salamov A."/>
            <person name="Henrissat B."/>
            <person name="Wiebenga A."/>
            <person name="De vries R.P."/>
            <person name="Grigoriev I.V."/>
            <person name="Mortensen U.H."/>
            <person name="Andersen M.R."/>
            <person name="Baker S.E."/>
        </authorList>
    </citation>
    <scope>NUCLEOTIDE SEQUENCE</scope>
    <source>
        <strain evidence="2">IBT 28561</strain>
    </source>
</reference>
<name>A0A2I1D8H6_ASPC2</name>
<dbReference type="VEuPathDB" id="FungiDB:P168DRAFT_316194"/>
<dbReference type="OrthoDB" id="4457622at2759"/>
<proteinExistence type="predicted"/>
<protein>
    <submittedName>
        <fullName evidence="2">Uncharacterized protein</fullName>
    </submittedName>
</protein>
<organism evidence="2 3">
    <name type="scientific">Aspergillus campestris (strain IBT 28561)</name>
    <dbReference type="NCBI Taxonomy" id="1392248"/>
    <lineage>
        <taxon>Eukaryota</taxon>
        <taxon>Fungi</taxon>
        <taxon>Dikarya</taxon>
        <taxon>Ascomycota</taxon>
        <taxon>Pezizomycotina</taxon>
        <taxon>Eurotiomycetes</taxon>
        <taxon>Eurotiomycetidae</taxon>
        <taxon>Eurotiales</taxon>
        <taxon>Aspergillaceae</taxon>
        <taxon>Aspergillus</taxon>
        <taxon>Aspergillus subgen. Circumdati</taxon>
    </lineage>
</organism>
<accession>A0A2I1D8H6</accession>
<evidence type="ECO:0000313" key="3">
    <source>
        <dbReference type="Proteomes" id="UP000234254"/>
    </source>
</evidence>
<dbReference type="RefSeq" id="XP_024694768.1">
    <property type="nucleotide sequence ID" value="XM_024839975.1"/>
</dbReference>
<comment type="caution">
    <text evidence="2">The sequence shown here is derived from an EMBL/GenBank/DDBJ whole genome shotgun (WGS) entry which is preliminary data.</text>
</comment>
<dbReference type="AlphaFoldDB" id="A0A2I1D8H6"/>
<gene>
    <name evidence="2" type="ORF">P168DRAFT_316194</name>
</gene>
<feature type="region of interest" description="Disordered" evidence="1">
    <location>
        <begin position="354"/>
        <end position="388"/>
    </location>
</feature>
<keyword evidence="3" id="KW-1185">Reference proteome</keyword>